<keyword evidence="11 12" id="KW-0472">Membrane</keyword>
<comment type="subcellular location">
    <subcellularLocation>
        <location evidence="1 12">Endoplasmic reticulum membrane</location>
        <topology evidence="1 12">Multi-pass membrane protein</topology>
    </subcellularLocation>
</comment>
<feature type="transmembrane region" description="Helical" evidence="12">
    <location>
        <begin position="149"/>
        <end position="168"/>
    </location>
</feature>
<proteinExistence type="inferred from homology"/>
<dbReference type="eggNOG" id="KOG2647">
    <property type="taxonomic scope" value="Eukaryota"/>
</dbReference>
<organism evidence="13 14">
    <name type="scientific">Hypocrea virens (strain Gv29-8 / FGSC 10586)</name>
    <name type="common">Gliocladium virens</name>
    <name type="synonym">Trichoderma virens</name>
    <dbReference type="NCBI Taxonomy" id="413071"/>
    <lineage>
        <taxon>Eukaryota</taxon>
        <taxon>Fungi</taxon>
        <taxon>Dikarya</taxon>
        <taxon>Ascomycota</taxon>
        <taxon>Pezizomycotina</taxon>
        <taxon>Sordariomycetes</taxon>
        <taxon>Hypocreomycetidae</taxon>
        <taxon>Hypocreales</taxon>
        <taxon>Hypocreaceae</taxon>
        <taxon>Trichoderma</taxon>
    </lineage>
</organism>
<comment type="caution">
    <text evidence="12">Lacks conserved residue(s) required for the propagation of feature annotation.</text>
</comment>
<dbReference type="HOGENOM" id="CLU_029048_0_0_1"/>
<keyword evidence="10 12" id="KW-1133">Transmembrane helix</keyword>
<evidence type="ECO:0000256" key="1">
    <source>
        <dbReference type="ARBA" id="ARBA00004477"/>
    </source>
</evidence>
<dbReference type="EC" id="2.4.1.-" evidence="12"/>
<dbReference type="STRING" id="413071.G9MVK3"/>
<dbReference type="OMA" id="GALFIWC"/>
<name>G9MVK3_HYPVG</name>
<gene>
    <name evidence="13" type="ORF">TRIVIDRAFT_14657</name>
</gene>
<feature type="transmembrane region" description="Helical" evidence="12">
    <location>
        <begin position="358"/>
        <end position="378"/>
    </location>
</feature>
<feature type="transmembrane region" description="Helical" evidence="12">
    <location>
        <begin position="115"/>
        <end position="137"/>
    </location>
</feature>
<dbReference type="GO" id="GO:0006506">
    <property type="term" value="P:GPI anchor biosynthetic process"/>
    <property type="evidence" value="ECO:0007669"/>
    <property type="project" value="UniProtKB-UniPathway"/>
</dbReference>
<keyword evidence="6 12" id="KW-0328">Glycosyltransferase</keyword>
<dbReference type="PANTHER" id="PTHR12468:SF2">
    <property type="entry name" value="GPI MANNOSYLTRANSFERASE 2"/>
    <property type="match status" value="1"/>
</dbReference>
<comment type="pathway">
    <text evidence="2 12">Glycolipid biosynthesis; glycosylphosphatidylinositol-anchor biosynthesis.</text>
</comment>
<dbReference type="OrthoDB" id="10252502at2759"/>
<dbReference type="InParanoid" id="G9MVK3"/>
<evidence type="ECO:0000313" key="13">
    <source>
        <dbReference type="EMBL" id="EHK21550.1"/>
    </source>
</evidence>
<dbReference type="GO" id="GO:0005789">
    <property type="term" value="C:endoplasmic reticulum membrane"/>
    <property type="evidence" value="ECO:0007669"/>
    <property type="project" value="UniProtKB-SubCell"/>
</dbReference>
<dbReference type="EMBL" id="ABDF02000070">
    <property type="protein sequence ID" value="EHK21550.1"/>
    <property type="molecule type" value="Genomic_DNA"/>
</dbReference>
<feature type="non-terminal residue" evidence="13">
    <location>
        <position position="437"/>
    </location>
</feature>
<evidence type="ECO:0000313" key="14">
    <source>
        <dbReference type="Proteomes" id="UP000007115"/>
    </source>
</evidence>
<feature type="transmembrane region" description="Helical" evidence="12">
    <location>
        <begin position="12"/>
        <end position="33"/>
    </location>
</feature>
<evidence type="ECO:0000256" key="2">
    <source>
        <dbReference type="ARBA" id="ARBA00004687"/>
    </source>
</evidence>
<feature type="transmembrane region" description="Helical" evidence="12">
    <location>
        <begin position="415"/>
        <end position="434"/>
    </location>
</feature>
<evidence type="ECO:0000256" key="12">
    <source>
        <dbReference type="RuleBase" id="RU363112"/>
    </source>
</evidence>
<dbReference type="FunCoup" id="G9MVK3">
    <property type="interactions" value="290"/>
</dbReference>
<dbReference type="InterPro" id="IPR007315">
    <property type="entry name" value="PIG-V/Gpi18"/>
</dbReference>
<dbReference type="UniPathway" id="UPA00196"/>
<evidence type="ECO:0000256" key="5">
    <source>
        <dbReference type="ARBA" id="ARBA00022502"/>
    </source>
</evidence>
<accession>G9MVK3</accession>
<dbReference type="GO" id="GO:0031501">
    <property type="term" value="C:mannosyltransferase complex"/>
    <property type="evidence" value="ECO:0007669"/>
    <property type="project" value="TreeGrafter"/>
</dbReference>
<dbReference type="GO" id="GO:0000009">
    <property type="term" value="F:alpha-1,6-mannosyltransferase activity"/>
    <property type="evidence" value="ECO:0007669"/>
    <property type="project" value="InterPro"/>
</dbReference>
<dbReference type="GO" id="GO:0004376">
    <property type="term" value="F:GPI mannosyltransferase activity"/>
    <property type="evidence" value="ECO:0007669"/>
    <property type="project" value="InterPro"/>
</dbReference>
<comment type="function">
    <text evidence="12">Mannosyltransferase involved in glycosylphosphatidylinositol-anchor biosynthesis.</text>
</comment>
<comment type="caution">
    <text evidence="13">The sequence shown here is derived from an EMBL/GenBank/DDBJ whole genome shotgun (WGS) entry which is preliminary data.</text>
</comment>
<evidence type="ECO:0000256" key="6">
    <source>
        <dbReference type="ARBA" id="ARBA00022676"/>
    </source>
</evidence>
<dbReference type="VEuPathDB" id="FungiDB:TRIVIDRAFT_14657"/>
<keyword evidence="7 12" id="KW-0808">Transferase</keyword>
<keyword evidence="8 12" id="KW-0812">Transmembrane</keyword>
<dbReference type="Proteomes" id="UP000007115">
    <property type="component" value="Unassembled WGS sequence"/>
</dbReference>
<feature type="transmembrane region" description="Helical" evidence="12">
    <location>
        <begin position="248"/>
        <end position="267"/>
    </location>
</feature>
<evidence type="ECO:0000256" key="4">
    <source>
        <dbReference type="ARBA" id="ARBA00013795"/>
    </source>
</evidence>
<keyword evidence="14" id="KW-1185">Reference proteome</keyword>
<dbReference type="PANTHER" id="PTHR12468">
    <property type="entry name" value="GPI MANNOSYLTRANSFERASE 2"/>
    <property type="match status" value="1"/>
</dbReference>
<reference evidence="13 14" key="1">
    <citation type="journal article" date="2011" name="Genome Biol.">
        <title>Comparative genome sequence analysis underscores mycoparasitism as the ancestral life style of Trichoderma.</title>
        <authorList>
            <person name="Kubicek C.P."/>
            <person name="Herrera-Estrella A."/>
            <person name="Seidl-Seiboth V."/>
            <person name="Martinez D.A."/>
            <person name="Druzhinina I.S."/>
            <person name="Thon M."/>
            <person name="Zeilinger S."/>
            <person name="Casas-Flores S."/>
            <person name="Horwitz B.A."/>
            <person name="Mukherjee P.K."/>
            <person name="Mukherjee M."/>
            <person name="Kredics L."/>
            <person name="Alcaraz L.D."/>
            <person name="Aerts A."/>
            <person name="Antal Z."/>
            <person name="Atanasova L."/>
            <person name="Cervantes-Badillo M.G."/>
            <person name="Challacombe J."/>
            <person name="Chertkov O."/>
            <person name="McCluskey K."/>
            <person name="Coulpier F."/>
            <person name="Deshpande N."/>
            <person name="von Doehren H."/>
            <person name="Ebbole D.J."/>
            <person name="Esquivel-Naranjo E.U."/>
            <person name="Fekete E."/>
            <person name="Flipphi M."/>
            <person name="Glaser F."/>
            <person name="Gomez-Rodriguez E.Y."/>
            <person name="Gruber S."/>
            <person name="Han C."/>
            <person name="Henrissat B."/>
            <person name="Hermosa R."/>
            <person name="Hernandez-Onate M."/>
            <person name="Karaffa L."/>
            <person name="Kosti I."/>
            <person name="Le Crom S."/>
            <person name="Lindquist E."/>
            <person name="Lucas S."/>
            <person name="Luebeck M."/>
            <person name="Luebeck P.S."/>
            <person name="Margeot A."/>
            <person name="Metz B."/>
            <person name="Misra M."/>
            <person name="Nevalainen H."/>
            <person name="Omann M."/>
            <person name="Packer N."/>
            <person name="Perrone G."/>
            <person name="Uresti-Rivera E.E."/>
            <person name="Salamov A."/>
            <person name="Schmoll M."/>
            <person name="Seiboth B."/>
            <person name="Shapiro H."/>
            <person name="Sukno S."/>
            <person name="Tamayo-Ramos J.A."/>
            <person name="Tisch D."/>
            <person name="Wiest A."/>
            <person name="Wilkinson H.H."/>
            <person name="Zhang M."/>
            <person name="Coutinho P.M."/>
            <person name="Kenerley C.M."/>
            <person name="Monte E."/>
            <person name="Baker S.E."/>
            <person name="Grigoriev I.V."/>
        </authorList>
    </citation>
    <scope>NUCLEOTIDE SEQUENCE [LARGE SCALE GENOMIC DNA]</scope>
    <source>
        <strain evidence="14">Gv29-8 / FGSC 10586</strain>
    </source>
</reference>
<evidence type="ECO:0000256" key="8">
    <source>
        <dbReference type="ARBA" id="ARBA00022692"/>
    </source>
</evidence>
<evidence type="ECO:0000256" key="3">
    <source>
        <dbReference type="ARBA" id="ARBA00008698"/>
    </source>
</evidence>
<evidence type="ECO:0000256" key="7">
    <source>
        <dbReference type="ARBA" id="ARBA00022679"/>
    </source>
</evidence>
<evidence type="ECO:0000256" key="11">
    <source>
        <dbReference type="ARBA" id="ARBA00023136"/>
    </source>
</evidence>
<keyword evidence="9 12" id="KW-0256">Endoplasmic reticulum</keyword>
<dbReference type="AlphaFoldDB" id="G9MVK3"/>
<dbReference type="RefSeq" id="XP_013955671.1">
    <property type="nucleotide sequence ID" value="XM_014100196.2"/>
</dbReference>
<sequence>MKPIPYHESRPLHSLIAVFAAWKGFLLAVALGTTVSHDYDTSTSLFFQSLYGSSANASALATRLTRWDALYFMKAARDGYVYEQQWAFGAALPLSVRGILWLLKPLTQLVSDDAAALEPMAAIAFTTFAHLLAVLALHRLTLVLFGNKSLAYVAAVLHILSPAGLFLSAPYGESPFACLSFVGNLLFATGLRPGAGLFKRTLAFLGAGISFGLSTAFRSNGLISGLLFAVEATRCLLAFFRQPSFSKLVLLASLIIGGLSIAAGSVVPQTVAWFRYCKVDLADTEPRPWCSRLVPSIYTFVQEYYWNNGFLRYWTPNQLPLFILASPVLTFLIKSGVQVIRNLGQGLSKSTPVVPESLHTFVLTLAVIQTVVAVLAITNFHVQIITRLASGYPVWYWWVANSLSNIETRKTGSMIVVFMVMYAGIQGGLFASFMPPA</sequence>
<dbReference type="Pfam" id="PF04188">
    <property type="entry name" value="Mannosyl_trans2"/>
    <property type="match status" value="1"/>
</dbReference>
<protein>
    <recommendedName>
        <fullName evidence="4 12">GPI mannosyltransferase 2</fullName>
        <ecNumber evidence="12">2.4.1.-</ecNumber>
    </recommendedName>
</protein>
<evidence type="ECO:0000256" key="9">
    <source>
        <dbReference type="ARBA" id="ARBA00022824"/>
    </source>
</evidence>
<evidence type="ECO:0000256" key="10">
    <source>
        <dbReference type="ARBA" id="ARBA00022989"/>
    </source>
</evidence>
<keyword evidence="5 12" id="KW-0337">GPI-anchor biosynthesis</keyword>
<comment type="similarity">
    <text evidence="3 12">Belongs to the PIGV family.</text>
</comment>
<dbReference type="GeneID" id="25787963"/>
<feature type="transmembrane region" description="Helical" evidence="12">
    <location>
        <begin position="319"/>
        <end position="337"/>
    </location>
</feature>